<comment type="caution">
    <text evidence="1">The sequence shown here is derived from an EMBL/GenBank/DDBJ whole genome shotgun (WGS) entry which is preliminary data.</text>
</comment>
<dbReference type="EMBL" id="JACGWO010000002">
    <property type="protein sequence ID" value="KAK4435959.1"/>
    <property type="molecule type" value="Genomic_DNA"/>
</dbReference>
<reference evidence="1" key="1">
    <citation type="submission" date="2020-06" db="EMBL/GenBank/DDBJ databases">
        <authorList>
            <person name="Li T."/>
            <person name="Hu X."/>
            <person name="Zhang T."/>
            <person name="Song X."/>
            <person name="Zhang H."/>
            <person name="Dai N."/>
            <person name="Sheng W."/>
            <person name="Hou X."/>
            <person name="Wei L."/>
        </authorList>
    </citation>
    <scope>NUCLEOTIDE SEQUENCE</scope>
    <source>
        <strain evidence="1">3651</strain>
        <tissue evidence="1">Leaf</tissue>
    </source>
</reference>
<accession>A0AAE1YT17</accession>
<gene>
    <name evidence="1" type="ORF">Salat_0759600</name>
</gene>
<dbReference type="AlphaFoldDB" id="A0AAE1YT17"/>
<dbReference type="Proteomes" id="UP001293254">
    <property type="component" value="Unassembled WGS sequence"/>
</dbReference>
<sequence length="101" mass="11381">MLRIEYLKKFLLSSTLASLIITPKGCRNGFQNKLRAEGKGPEERRFLNLSSRACAACMLFFIGHFSGPVPDARSCVHRLLLSCHSLTENVYSLSAERFFVL</sequence>
<evidence type="ECO:0000313" key="2">
    <source>
        <dbReference type="Proteomes" id="UP001293254"/>
    </source>
</evidence>
<keyword evidence="2" id="KW-1185">Reference proteome</keyword>
<proteinExistence type="predicted"/>
<reference evidence="1" key="2">
    <citation type="journal article" date="2024" name="Plant">
        <title>Genomic evolution and insights into agronomic trait innovations of Sesamum species.</title>
        <authorList>
            <person name="Miao H."/>
            <person name="Wang L."/>
            <person name="Qu L."/>
            <person name="Liu H."/>
            <person name="Sun Y."/>
            <person name="Le M."/>
            <person name="Wang Q."/>
            <person name="Wei S."/>
            <person name="Zheng Y."/>
            <person name="Lin W."/>
            <person name="Duan Y."/>
            <person name="Cao H."/>
            <person name="Xiong S."/>
            <person name="Wang X."/>
            <person name="Wei L."/>
            <person name="Li C."/>
            <person name="Ma Q."/>
            <person name="Ju M."/>
            <person name="Zhao R."/>
            <person name="Li G."/>
            <person name="Mu C."/>
            <person name="Tian Q."/>
            <person name="Mei H."/>
            <person name="Zhang T."/>
            <person name="Gao T."/>
            <person name="Zhang H."/>
        </authorList>
    </citation>
    <scope>NUCLEOTIDE SEQUENCE</scope>
    <source>
        <strain evidence="1">3651</strain>
    </source>
</reference>
<protein>
    <submittedName>
        <fullName evidence="1">Uncharacterized protein</fullName>
    </submittedName>
</protein>
<organism evidence="1 2">
    <name type="scientific">Sesamum alatum</name>
    <dbReference type="NCBI Taxonomy" id="300844"/>
    <lineage>
        <taxon>Eukaryota</taxon>
        <taxon>Viridiplantae</taxon>
        <taxon>Streptophyta</taxon>
        <taxon>Embryophyta</taxon>
        <taxon>Tracheophyta</taxon>
        <taxon>Spermatophyta</taxon>
        <taxon>Magnoliopsida</taxon>
        <taxon>eudicotyledons</taxon>
        <taxon>Gunneridae</taxon>
        <taxon>Pentapetalae</taxon>
        <taxon>asterids</taxon>
        <taxon>lamiids</taxon>
        <taxon>Lamiales</taxon>
        <taxon>Pedaliaceae</taxon>
        <taxon>Sesamum</taxon>
    </lineage>
</organism>
<name>A0AAE1YT17_9LAMI</name>
<evidence type="ECO:0000313" key="1">
    <source>
        <dbReference type="EMBL" id="KAK4435959.1"/>
    </source>
</evidence>